<gene>
    <name evidence="2" type="ORF">IW261DRAFT_1606604</name>
</gene>
<feature type="coiled-coil region" evidence="1">
    <location>
        <begin position="22"/>
        <end position="49"/>
    </location>
</feature>
<accession>A0AA39PBN3</accession>
<organism evidence="2 3">
    <name type="scientific">Armillaria novae-zelandiae</name>
    <dbReference type="NCBI Taxonomy" id="153914"/>
    <lineage>
        <taxon>Eukaryota</taxon>
        <taxon>Fungi</taxon>
        <taxon>Dikarya</taxon>
        <taxon>Basidiomycota</taxon>
        <taxon>Agaricomycotina</taxon>
        <taxon>Agaricomycetes</taxon>
        <taxon>Agaricomycetidae</taxon>
        <taxon>Agaricales</taxon>
        <taxon>Marasmiineae</taxon>
        <taxon>Physalacriaceae</taxon>
        <taxon>Armillaria</taxon>
    </lineage>
</organism>
<sequence>MMNSLEPNADRFKQIHQELRWQESLKKDIARLGAEITAARERYNTATKRAMNHEGSIAERVVKKRRTATSDESLGSRVCGTVKKNRRQAIFVPHSVAEVVSPENASSVPNTGEPILCDCVKALGNPKYTMSGEIWNKSRQRRLYIIVPKAR</sequence>
<protein>
    <submittedName>
        <fullName evidence="2">Uncharacterized protein</fullName>
    </submittedName>
</protein>
<dbReference type="Proteomes" id="UP001175227">
    <property type="component" value="Unassembled WGS sequence"/>
</dbReference>
<proteinExistence type="predicted"/>
<evidence type="ECO:0000256" key="1">
    <source>
        <dbReference type="SAM" id="Coils"/>
    </source>
</evidence>
<reference evidence="2" key="1">
    <citation type="submission" date="2023-06" db="EMBL/GenBank/DDBJ databases">
        <authorList>
            <consortium name="Lawrence Berkeley National Laboratory"/>
            <person name="Ahrendt S."/>
            <person name="Sahu N."/>
            <person name="Indic B."/>
            <person name="Wong-Bajracharya J."/>
            <person name="Merenyi Z."/>
            <person name="Ke H.-M."/>
            <person name="Monk M."/>
            <person name="Kocsube S."/>
            <person name="Drula E."/>
            <person name="Lipzen A."/>
            <person name="Balint B."/>
            <person name="Henrissat B."/>
            <person name="Andreopoulos B."/>
            <person name="Martin F.M."/>
            <person name="Harder C.B."/>
            <person name="Rigling D."/>
            <person name="Ford K.L."/>
            <person name="Foster G.D."/>
            <person name="Pangilinan J."/>
            <person name="Papanicolaou A."/>
            <person name="Barry K."/>
            <person name="LaButti K."/>
            <person name="Viragh M."/>
            <person name="Koriabine M."/>
            <person name="Yan M."/>
            <person name="Riley R."/>
            <person name="Champramary S."/>
            <person name="Plett K.L."/>
            <person name="Tsai I.J."/>
            <person name="Slot J."/>
            <person name="Sipos G."/>
            <person name="Plett J."/>
            <person name="Nagy L.G."/>
            <person name="Grigoriev I.V."/>
        </authorList>
    </citation>
    <scope>NUCLEOTIDE SEQUENCE</scope>
    <source>
        <strain evidence="2">ICMP 16352</strain>
    </source>
</reference>
<evidence type="ECO:0000313" key="2">
    <source>
        <dbReference type="EMBL" id="KAK0481255.1"/>
    </source>
</evidence>
<dbReference type="EMBL" id="JAUEPR010000008">
    <property type="protein sequence ID" value="KAK0481255.1"/>
    <property type="molecule type" value="Genomic_DNA"/>
</dbReference>
<comment type="caution">
    <text evidence="2">The sequence shown here is derived from an EMBL/GenBank/DDBJ whole genome shotgun (WGS) entry which is preliminary data.</text>
</comment>
<dbReference type="AlphaFoldDB" id="A0AA39PBN3"/>
<keyword evidence="3" id="KW-1185">Reference proteome</keyword>
<evidence type="ECO:0000313" key="3">
    <source>
        <dbReference type="Proteomes" id="UP001175227"/>
    </source>
</evidence>
<name>A0AA39PBN3_9AGAR</name>
<keyword evidence="1" id="KW-0175">Coiled coil</keyword>